<dbReference type="Proteomes" id="UP000245981">
    <property type="component" value="Unassembled WGS sequence"/>
</dbReference>
<dbReference type="AlphaFoldDB" id="A0A2V2BKB1"/>
<comment type="caution">
    <text evidence="2">The sequence shown here is derived from an EMBL/GenBank/DDBJ whole genome shotgun (WGS) entry which is preliminary data.</text>
</comment>
<feature type="transmembrane region" description="Helical" evidence="1">
    <location>
        <begin position="84"/>
        <end position="107"/>
    </location>
</feature>
<gene>
    <name evidence="2" type="ORF">C7431_102430</name>
</gene>
<accession>A0A2V2BKB1</accession>
<dbReference type="InterPro" id="IPR046513">
    <property type="entry name" value="DUF6691"/>
</dbReference>
<sequence>MAVLFSLLSGLLFGTGLLVSGMANPAKVLAFLDIFRTWDPSLALVMGGAIIVGRLTFWLASRRKRPVWGETFYLPANRALDKRLIIGAILFGIGWGLAGICPGPALVLIGGGVLKGAVFVMAMLAGMLFFAWFDHRSSTNIT</sequence>
<dbReference type="OrthoDB" id="9790409at2"/>
<reference evidence="2 3" key="1">
    <citation type="submission" date="2018-05" db="EMBL/GenBank/DDBJ databases">
        <title>Genomic Encyclopedia of Type Strains, Phase IV (KMG-V): Genome sequencing to study the core and pangenomes of soil and plant-associated prokaryotes.</title>
        <authorList>
            <person name="Whitman W."/>
        </authorList>
    </citation>
    <scope>NUCLEOTIDE SEQUENCE [LARGE SCALE GENOMIC DNA]</scope>
    <source>
        <strain evidence="2 3">PNA 200-10</strain>
    </source>
</reference>
<dbReference type="EMBL" id="QGHF01000002">
    <property type="protein sequence ID" value="PWK99612.1"/>
    <property type="molecule type" value="Genomic_DNA"/>
</dbReference>
<organism evidence="2 3">
    <name type="scientific">Pantoea allii</name>
    <dbReference type="NCBI Taxonomy" id="574096"/>
    <lineage>
        <taxon>Bacteria</taxon>
        <taxon>Pseudomonadati</taxon>
        <taxon>Pseudomonadota</taxon>
        <taxon>Gammaproteobacteria</taxon>
        <taxon>Enterobacterales</taxon>
        <taxon>Erwiniaceae</taxon>
        <taxon>Pantoea</taxon>
    </lineage>
</organism>
<feature type="transmembrane region" description="Helical" evidence="1">
    <location>
        <begin position="113"/>
        <end position="133"/>
    </location>
</feature>
<evidence type="ECO:0000313" key="3">
    <source>
        <dbReference type="Proteomes" id="UP000245981"/>
    </source>
</evidence>
<protein>
    <recommendedName>
        <fullName evidence="4">Sulphur transport domain-containing protein</fullName>
    </recommendedName>
</protein>
<evidence type="ECO:0008006" key="4">
    <source>
        <dbReference type="Google" id="ProtNLM"/>
    </source>
</evidence>
<dbReference type="RefSeq" id="WP_109716735.1">
    <property type="nucleotide sequence ID" value="NZ_QGHF01000002.1"/>
</dbReference>
<name>A0A2V2BKB1_9GAMM</name>
<keyword evidence="1" id="KW-0812">Transmembrane</keyword>
<keyword evidence="1" id="KW-0472">Membrane</keyword>
<feature type="transmembrane region" description="Helical" evidence="1">
    <location>
        <begin position="40"/>
        <end position="60"/>
    </location>
</feature>
<keyword evidence="1" id="KW-1133">Transmembrane helix</keyword>
<evidence type="ECO:0000313" key="2">
    <source>
        <dbReference type="EMBL" id="PWK99612.1"/>
    </source>
</evidence>
<proteinExistence type="predicted"/>
<evidence type="ECO:0000256" key="1">
    <source>
        <dbReference type="SAM" id="Phobius"/>
    </source>
</evidence>
<dbReference type="STRING" id="574096.HA38_02180"/>
<dbReference type="Pfam" id="PF20398">
    <property type="entry name" value="DUF6691"/>
    <property type="match status" value="1"/>
</dbReference>